<dbReference type="SUPFAM" id="SSF110035">
    <property type="entry name" value="GDNF receptor-like"/>
    <property type="match status" value="2"/>
</dbReference>
<dbReference type="GO" id="GO:0043235">
    <property type="term" value="C:receptor complex"/>
    <property type="evidence" value="ECO:0007669"/>
    <property type="project" value="TreeGrafter"/>
</dbReference>
<evidence type="ECO:0000313" key="14">
    <source>
        <dbReference type="Proteomes" id="UP000472267"/>
    </source>
</evidence>
<evidence type="ECO:0000256" key="8">
    <source>
        <dbReference type="ARBA" id="ARBA00023180"/>
    </source>
</evidence>
<feature type="disulfide bond" evidence="10">
    <location>
        <begin position="227"/>
        <end position="273"/>
    </location>
</feature>
<feature type="signal peptide" evidence="11">
    <location>
        <begin position="1"/>
        <end position="18"/>
    </location>
</feature>
<keyword evidence="14" id="KW-1185">Reference proteome</keyword>
<organism evidence="13 14">
    <name type="scientific">Salarias fasciatus</name>
    <name type="common">Jewelled blenny</name>
    <name type="synonym">Blennius fasciatus</name>
    <dbReference type="NCBI Taxonomy" id="181472"/>
    <lineage>
        <taxon>Eukaryota</taxon>
        <taxon>Metazoa</taxon>
        <taxon>Chordata</taxon>
        <taxon>Craniata</taxon>
        <taxon>Vertebrata</taxon>
        <taxon>Euteleostomi</taxon>
        <taxon>Actinopterygii</taxon>
        <taxon>Neopterygii</taxon>
        <taxon>Teleostei</taxon>
        <taxon>Neoteleostei</taxon>
        <taxon>Acanthomorphata</taxon>
        <taxon>Ovalentaria</taxon>
        <taxon>Blenniimorphae</taxon>
        <taxon>Blenniiformes</taxon>
        <taxon>Blennioidei</taxon>
        <taxon>Blenniidae</taxon>
        <taxon>Salariinae</taxon>
        <taxon>Salarias</taxon>
    </lineage>
</organism>
<dbReference type="InterPro" id="IPR003438">
    <property type="entry name" value="GDNF_rcpt"/>
</dbReference>
<dbReference type="PANTHER" id="PTHR10269">
    <property type="entry name" value="GDNF RECEPTOR ALPHA"/>
    <property type="match status" value="1"/>
</dbReference>
<sequence length="415" mass="46457">MKPLTFIFISSFLIFTYAFDGMNFINMSIVTTFILNVDITFHGAPGSPGAGSEPGTQTEWVDCIQASDMCNQNPHCSSRYRVMRQCLVGKEKEAMLDNNRECQAALEVLLVSPLYDCRCKRGMKKELQCLQNYWTIHMGLTEGGDMEDSSPYEPVAPNRHPDAFRLASISSGMAGAPKSFHCPDAERNCNPCLDAAKACNLNSSCKRQRSAYIAVCSKEDPNKGETCSRKRCHKALRSFLDRVPPEFSHRLLFCPCQTEGCAERRRQTIVPDCSYRDKEKPNCLELQSVCRQDPLCRSRLADYIVNCWTPPDTVSTCPNQDNHQACLASYARLIGTEMTPNYVDNSFSNWTISPWCTCKGSGNQEAECLSFLGYFNNNPCLIASNFLSLLIPPLGKICPDFNAKETICMSFSHSI</sequence>
<evidence type="ECO:0000313" key="13">
    <source>
        <dbReference type="Ensembl" id="ENSSFAP00005053444.1"/>
    </source>
</evidence>
<evidence type="ECO:0000256" key="5">
    <source>
        <dbReference type="ARBA" id="ARBA00022729"/>
    </source>
</evidence>
<dbReference type="Gene3D" id="1.10.220.110">
    <property type="entry name" value="GDNF binding domain"/>
    <property type="match status" value="1"/>
</dbReference>
<keyword evidence="9" id="KW-0449">Lipoprotein</keyword>
<dbReference type="Pfam" id="PF02351">
    <property type="entry name" value="GDNF"/>
    <property type="match status" value="3"/>
</dbReference>
<feature type="disulfide bond" evidence="10">
    <location>
        <begin position="192"/>
        <end position="254"/>
    </location>
</feature>
<keyword evidence="10" id="KW-1015">Disulfide bond</keyword>
<feature type="disulfide bond" evidence="10">
    <location>
        <begin position="70"/>
        <end position="76"/>
    </location>
</feature>
<dbReference type="GO" id="GO:0009897">
    <property type="term" value="C:external side of plasma membrane"/>
    <property type="evidence" value="ECO:0007669"/>
    <property type="project" value="TreeGrafter"/>
</dbReference>
<feature type="domain" description="GDNF/GAS1" evidence="12">
    <location>
        <begin position="283"/>
        <end position="380"/>
    </location>
</feature>
<evidence type="ECO:0000256" key="11">
    <source>
        <dbReference type="SAM" id="SignalP"/>
    </source>
</evidence>
<reference evidence="13" key="1">
    <citation type="submission" date="2019-06" db="EMBL/GenBank/DDBJ databases">
        <authorList>
            <consortium name="Wellcome Sanger Institute Data Sharing"/>
        </authorList>
    </citation>
    <scope>NUCLEOTIDE SEQUENCE [LARGE SCALE GENOMIC DNA]</scope>
</reference>
<reference evidence="13" key="3">
    <citation type="submission" date="2025-09" db="UniProtKB">
        <authorList>
            <consortium name="Ensembl"/>
        </authorList>
    </citation>
    <scope>IDENTIFICATION</scope>
</reference>
<dbReference type="SMART" id="SM00907">
    <property type="entry name" value="GDNF"/>
    <property type="match status" value="3"/>
</dbReference>
<dbReference type="FunFam" id="1.10.220.110:FF:000001">
    <property type="entry name" value="GDNF family receptor alpha"/>
    <property type="match status" value="1"/>
</dbReference>
<feature type="disulfide bond" evidence="10">
    <location>
        <begin position="283"/>
        <end position="356"/>
    </location>
</feature>
<dbReference type="Proteomes" id="UP000472267">
    <property type="component" value="Chromosome 12"/>
</dbReference>
<feature type="disulfide bond" evidence="10">
    <location>
        <begin position="256"/>
        <end position="261"/>
    </location>
</feature>
<keyword evidence="7" id="KW-0675">Receptor</keyword>
<feature type="disulfide bond" evidence="10">
    <location>
        <begin position="307"/>
        <end position="326"/>
    </location>
</feature>
<feature type="disulfide bond" evidence="10">
    <location>
        <begin position="358"/>
        <end position="368"/>
    </location>
</feature>
<dbReference type="InterPro" id="IPR016017">
    <property type="entry name" value="GDNF/GAS1"/>
</dbReference>
<feature type="domain" description="GDNF/GAS1" evidence="12">
    <location>
        <begin position="192"/>
        <end position="273"/>
    </location>
</feature>
<evidence type="ECO:0000256" key="7">
    <source>
        <dbReference type="ARBA" id="ARBA00023170"/>
    </source>
</evidence>
<proteinExistence type="inferred from homology"/>
<reference evidence="13" key="2">
    <citation type="submission" date="2025-08" db="UniProtKB">
        <authorList>
            <consortium name="Ensembl"/>
        </authorList>
    </citation>
    <scope>IDENTIFICATION</scope>
</reference>
<keyword evidence="4" id="KW-0336">GPI-anchor</keyword>
<accession>A0A672JJT2</accession>
<keyword evidence="3" id="KW-1003">Cell membrane</keyword>
<dbReference type="Ensembl" id="ENSSFAT00005055121.1">
    <property type="protein sequence ID" value="ENSSFAP00005053444.1"/>
    <property type="gene ID" value="ENSSFAG00005025538.1"/>
</dbReference>
<keyword evidence="6" id="KW-0472">Membrane</keyword>
<dbReference type="PRINTS" id="PR01316">
    <property type="entry name" value="GDNFRECEPTOR"/>
</dbReference>
<feature type="disulfide bond" evidence="10">
    <location>
        <begin position="290"/>
        <end position="296"/>
    </location>
</feature>
<keyword evidence="5 11" id="KW-0732">Signal</keyword>
<dbReference type="OMA" id="EWMDSIP"/>
<keyword evidence="8" id="KW-0325">Glycoprotein</keyword>
<feature type="disulfide bond" evidence="10">
    <location>
        <begin position="317"/>
        <end position="380"/>
    </location>
</feature>
<protein>
    <submittedName>
        <fullName evidence="13">GDNF family receptor alpha 2</fullName>
    </submittedName>
</protein>
<dbReference type="PANTHER" id="PTHR10269:SF4">
    <property type="entry name" value="GDNF FAMILY RECEPTOR ALPHA-2"/>
    <property type="match status" value="1"/>
</dbReference>
<dbReference type="PIRSF" id="PIRSF038071">
    <property type="entry name" value="GDNF_family_receptor_alpha"/>
    <property type="match status" value="1"/>
</dbReference>
<evidence type="ECO:0000256" key="10">
    <source>
        <dbReference type="PIRSR" id="PIRSR038071-1"/>
    </source>
</evidence>
<dbReference type="GO" id="GO:0038023">
    <property type="term" value="F:signaling receptor activity"/>
    <property type="evidence" value="ECO:0007669"/>
    <property type="project" value="InterPro"/>
</dbReference>
<evidence type="ECO:0000256" key="2">
    <source>
        <dbReference type="ARBA" id="ARBA00005961"/>
    </source>
</evidence>
<evidence type="ECO:0000256" key="3">
    <source>
        <dbReference type="ARBA" id="ARBA00022475"/>
    </source>
</evidence>
<name>A0A672JJT2_SALFA</name>
<feature type="chain" id="PRO_5025625077" evidence="11">
    <location>
        <begin position="19"/>
        <end position="415"/>
    </location>
</feature>
<evidence type="ECO:0000256" key="4">
    <source>
        <dbReference type="ARBA" id="ARBA00022622"/>
    </source>
</evidence>
<dbReference type="GO" id="GO:0007169">
    <property type="term" value="P:cell surface receptor protein tyrosine kinase signaling pathway"/>
    <property type="evidence" value="ECO:0007669"/>
    <property type="project" value="UniProtKB-ARBA"/>
</dbReference>
<feature type="disulfide bond" evidence="10">
    <location>
        <begin position="199"/>
        <end position="205"/>
    </location>
</feature>
<evidence type="ECO:0000256" key="1">
    <source>
        <dbReference type="ARBA" id="ARBA00004609"/>
    </source>
</evidence>
<dbReference type="GO" id="GO:0007399">
    <property type="term" value="P:nervous system development"/>
    <property type="evidence" value="ECO:0007669"/>
    <property type="project" value="TreeGrafter"/>
</dbReference>
<dbReference type="InterPro" id="IPR037193">
    <property type="entry name" value="GDNF_alpha"/>
</dbReference>
<evidence type="ECO:0000259" key="12">
    <source>
        <dbReference type="SMART" id="SM00907"/>
    </source>
</evidence>
<feature type="domain" description="GDNF/GAS1" evidence="12">
    <location>
        <begin position="63"/>
        <end position="141"/>
    </location>
</feature>
<dbReference type="AlphaFoldDB" id="A0A672JJT2"/>
<comment type="subcellular location">
    <subcellularLocation>
        <location evidence="1">Cell membrane</location>
        <topology evidence="1">Lipid-anchor</topology>
        <topology evidence="1">GPI-anchor</topology>
    </subcellularLocation>
</comment>
<dbReference type="InterPro" id="IPR017372">
    <property type="entry name" value="Glial_neurotroph_fac_rcpt_a1/2"/>
</dbReference>
<evidence type="ECO:0000256" key="9">
    <source>
        <dbReference type="ARBA" id="ARBA00023288"/>
    </source>
</evidence>
<comment type="similarity">
    <text evidence="2">Belongs to the GDNFR family.</text>
</comment>
<evidence type="ECO:0000256" key="6">
    <source>
        <dbReference type="ARBA" id="ARBA00023136"/>
    </source>
</evidence>
<feature type="disulfide bond" evidence="10">
    <location>
        <begin position="216"/>
        <end position="232"/>
    </location>
</feature>